<keyword evidence="2" id="KW-0472">Membrane</keyword>
<sequence length="90" mass="10408">MSKKENGENTELENANLDKQELEVSSTNNESKIEPEIVSDPEGEEDSFTEKWKNNRFLLIRGTYYLLHSIWMVIMVVGGFIAWLIALLFI</sequence>
<evidence type="ECO:0000256" key="1">
    <source>
        <dbReference type="SAM" id="MobiDB-lite"/>
    </source>
</evidence>
<keyword evidence="2" id="KW-1133">Transmembrane helix</keyword>
<dbReference type="Proteomes" id="UP001139462">
    <property type="component" value="Unassembled WGS sequence"/>
</dbReference>
<evidence type="ECO:0000313" key="4">
    <source>
        <dbReference type="Proteomes" id="UP001139462"/>
    </source>
</evidence>
<reference evidence="3" key="1">
    <citation type="submission" date="2021-09" db="EMBL/GenBank/DDBJ databases">
        <title>Genome of Aequorivita sp. strain F64183.</title>
        <authorList>
            <person name="Wang Y."/>
        </authorList>
    </citation>
    <scope>NUCLEOTIDE SEQUENCE</scope>
    <source>
        <strain evidence="3">F64183</strain>
    </source>
</reference>
<proteinExistence type="predicted"/>
<keyword evidence="2" id="KW-0812">Transmembrane</keyword>
<protein>
    <submittedName>
        <fullName evidence="3">Uncharacterized protein</fullName>
    </submittedName>
</protein>
<feature type="transmembrane region" description="Helical" evidence="2">
    <location>
        <begin position="65"/>
        <end position="89"/>
    </location>
</feature>
<keyword evidence="4" id="KW-1185">Reference proteome</keyword>
<feature type="compositionally biased region" description="Acidic residues" evidence="1">
    <location>
        <begin position="37"/>
        <end position="47"/>
    </location>
</feature>
<accession>A0A9X1R377</accession>
<dbReference type="AlphaFoldDB" id="A0A9X1R377"/>
<evidence type="ECO:0000256" key="2">
    <source>
        <dbReference type="SAM" id="Phobius"/>
    </source>
</evidence>
<name>A0A9X1R377_9FLAO</name>
<feature type="region of interest" description="Disordered" evidence="1">
    <location>
        <begin position="1"/>
        <end position="48"/>
    </location>
</feature>
<evidence type="ECO:0000313" key="3">
    <source>
        <dbReference type="EMBL" id="MCG2431087.1"/>
    </source>
</evidence>
<gene>
    <name evidence="3" type="ORF">K8344_08140</name>
</gene>
<organism evidence="3 4">
    <name type="scientific">Aequorivita xiaoshiensis</name>
    <dbReference type="NCBI Taxonomy" id="2874476"/>
    <lineage>
        <taxon>Bacteria</taxon>
        <taxon>Pseudomonadati</taxon>
        <taxon>Bacteroidota</taxon>
        <taxon>Flavobacteriia</taxon>
        <taxon>Flavobacteriales</taxon>
        <taxon>Flavobacteriaceae</taxon>
        <taxon>Aequorivita</taxon>
    </lineage>
</organism>
<comment type="caution">
    <text evidence="3">The sequence shown here is derived from an EMBL/GenBank/DDBJ whole genome shotgun (WGS) entry which is preliminary data.</text>
</comment>
<dbReference type="EMBL" id="JAIRBB010000005">
    <property type="protein sequence ID" value="MCG2431087.1"/>
    <property type="molecule type" value="Genomic_DNA"/>
</dbReference>
<dbReference type="RefSeq" id="WP_237608236.1">
    <property type="nucleotide sequence ID" value="NZ_JAIRBB010000005.1"/>
</dbReference>